<dbReference type="OrthoDB" id="3827557at2759"/>
<dbReference type="AlphaFoldDB" id="A0A5N5X1R2"/>
<dbReference type="PANTHER" id="PTHR39609:SF2">
    <property type="entry name" value="TRANSCRIPTION FACTOR RFEG"/>
    <property type="match status" value="1"/>
</dbReference>
<dbReference type="Proteomes" id="UP000326565">
    <property type="component" value="Unassembled WGS sequence"/>
</dbReference>
<keyword evidence="2" id="KW-1185">Reference proteome</keyword>
<proteinExistence type="predicted"/>
<name>A0A5N5X1R2_9EURO</name>
<sequence>MVQQYWLPGYGLSRHIVLGHIQYFLGPSASVRPYTYQGREGYLIVGVPLTREQIDDLAVMSREYERQETLRMAGDADFIHDLSTRYAAVAEPYINEIVPVRASGPRRRPFEYETRRGR</sequence>
<reference evidence="1 2" key="1">
    <citation type="submission" date="2019-04" db="EMBL/GenBank/DDBJ databases">
        <title>Friends and foes A comparative genomics study of 23 Aspergillus species from section Flavi.</title>
        <authorList>
            <consortium name="DOE Joint Genome Institute"/>
            <person name="Kjaerbolling I."/>
            <person name="Vesth T."/>
            <person name="Frisvad J.C."/>
            <person name="Nybo J.L."/>
            <person name="Theobald S."/>
            <person name="Kildgaard S."/>
            <person name="Isbrandt T."/>
            <person name="Kuo A."/>
            <person name="Sato A."/>
            <person name="Lyhne E.K."/>
            <person name="Kogle M.E."/>
            <person name="Wiebenga A."/>
            <person name="Kun R.S."/>
            <person name="Lubbers R.J."/>
            <person name="Makela M.R."/>
            <person name="Barry K."/>
            <person name="Chovatia M."/>
            <person name="Clum A."/>
            <person name="Daum C."/>
            <person name="Haridas S."/>
            <person name="He G."/>
            <person name="LaButti K."/>
            <person name="Lipzen A."/>
            <person name="Mondo S."/>
            <person name="Riley R."/>
            <person name="Salamov A."/>
            <person name="Simmons B.A."/>
            <person name="Magnuson J.K."/>
            <person name="Henrissat B."/>
            <person name="Mortensen U.H."/>
            <person name="Larsen T.O."/>
            <person name="Devries R.P."/>
            <person name="Grigoriev I.V."/>
            <person name="Machida M."/>
            <person name="Baker S.E."/>
            <person name="Andersen M.R."/>
        </authorList>
    </citation>
    <scope>NUCLEOTIDE SEQUENCE [LARGE SCALE GENOMIC DNA]</scope>
    <source>
        <strain evidence="1 2">CBS 151.66</strain>
    </source>
</reference>
<accession>A0A5N5X1R2</accession>
<evidence type="ECO:0000313" key="2">
    <source>
        <dbReference type="Proteomes" id="UP000326565"/>
    </source>
</evidence>
<dbReference type="PANTHER" id="PTHR39609">
    <property type="entry name" value="RFEG-RELATED"/>
    <property type="match status" value="1"/>
</dbReference>
<evidence type="ECO:0000313" key="1">
    <source>
        <dbReference type="EMBL" id="KAB8074701.1"/>
    </source>
</evidence>
<protein>
    <submittedName>
        <fullName evidence="1">Uncharacterized protein</fullName>
    </submittedName>
</protein>
<gene>
    <name evidence="1" type="ORF">BDV29DRAFT_117678</name>
</gene>
<dbReference type="EMBL" id="ML732205">
    <property type="protein sequence ID" value="KAB8074701.1"/>
    <property type="molecule type" value="Genomic_DNA"/>
</dbReference>
<organism evidence="1 2">
    <name type="scientific">Aspergillus leporis</name>
    <dbReference type="NCBI Taxonomy" id="41062"/>
    <lineage>
        <taxon>Eukaryota</taxon>
        <taxon>Fungi</taxon>
        <taxon>Dikarya</taxon>
        <taxon>Ascomycota</taxon>
        <taxon>Pezizomycotina</taxon>
        <taxon>Eurotiomycetes</taxon>
        <taxon>Eurotiomycetidae</taxon>
        <taxon>Eurotiales</taxon>
        <taxon>Aspergillaceae</taxon>
        <taxon>Aspergillus</taxon>
        <taxon>Aspergillus subgen. Circumdati</taxon>
    </lineage>
</organism>